<feature type="non-terminal residue" evidence="2">
    <location>
        <position position="173"/>
    </location>
</feature>
<gene>
    <name evidence="2" type="ORF">FWILDA_LOCUS7758</name>
</gene>
<organism evidence="2 3">
    <name type="scientific">Funneliformis geosporum</name>
    <dbReference type="NCBI Taxonomy" id="1117311"/>
    <lineage>
        <taxon>Eukaryota</taxon>
        <taxon>Fungi</taxon>
        <taxon>Fungi incertae sedis</taxon>
        <taxon>Mucoromycota</taxon>
        <taxon>Glomeromycotina</taxon>
        <taxon>Glomeromycetes</taxon>
        <taxon>Glomerales</taxon>
        <taxon>Glomeraceae</taxon>
        <taxon>Funneliformis</taxon>
    </lineage>
</organism>
<dbReference type="AlphaFoldDB" id="A0A9W4WP95"/>
<evidence type="ECO:0000256" key="1">
    <source>
        <dbReference type="SAM" id="MobiDB-lite"/>
    </source>
</evidence>
<feature type="region of interest" description="Disordered" evidence="1">
    <location>
        <begin position="62"/>
        <end position="82"/>
    </location>
</feature>
<evidence type="ECO:0000313" key="2">
    <source>
        <dbReference type="EMBL" id="CAI2176787.1"/>
    </source>
</evidence>
<dbReference type="Proteomes" id="UP001153678">
    <property type="component" value="Unassembled WGS sequence"/>
</dbReference>
<sequence length="173" mass="20395">DIKCSPEVVKFWDDRKTQILQKDLQYFKLNYVLDCSKELNLHANTIGNKRHELIKENHKRSFEDYEDDQNSQKRRSTNSCDEAIGPERLYNNRRGVLHLDHVLHPVIPVESSTSNDLVIDTKDEDVFNVMLRETYLKIRQNIHSCLSQRDLANIDKLEDGEIFFFSSDIEEIL</sequence>
<proteinExistence type="predicted"/>
<protein>
    <submittedName>
        <fullName evidence="2">5575_t:CDS:1</fullName>
    </submittedName>
</protein>
<name>A0A9W4WP95_9GLOM</name>
<comment type="caution">
    <text evidence="2">The sequence shown here is derived from an EMBL/GenBank/DDBJ whole genome shotgun (WGS) entry which is preliminary data.</text>
</comment>
<keyword evidence="3" id="KW-1185">Reference proteome</keyword>
<evidence type="ECO:0000313" key="3">
    <source>
        <dbReference type="Proteomes" id="UP001153678"/>
    </source>
</evidence>
<dbReference type="EMBL" id="CAMKVN010001555">
    <property type="protein sequence ID" value="CAI2176787.1"/>
    <property type="molecule type" value="Genomic_DNA"/>
</dbReference>
<accession>A0A9W4WP95</accession>
<reference evidence="2" key="1">
    <citation type="submission" date="2022-08" db="EMBL/GenBank/DDBJ databases">
        <authorList>
            <person name="Kallberg Y."/>
            <person name="Tangrot J."/>
            <person name="Rosling A."/>
        </authorList>
    </citation>
    <scope>NUCLEOTIDE SEQUENCE</scope>
    <source>
        <strain evidence="2">Wild A</strain>
    </source>
</reference>
<dbReference type="OrthoDB" id="2447733at2759"/>